<dbReference type="PANTHER" id="PTHR33392:SF6">
    <property type="entry name" value="POLYISOPRENYL-TEICHOIC ACID--PEPTIDOGLYCAN TEICHOIC ACID TRANSFERASE TAGU"/>
    <property type="match status" value="1"/>
</dbReference>
<reference evidence="4 5" key="1">
    <citation type="submission" date="2023-01" db="EMBL/GenBank/DDBJ databases">
        <authorList>
            <person name="Lee S.H."/>
            <person name="Jung H.S."/>
            <person name="Yun J.U."/>
        </authorList>
    </citation>
    <scope>NUCLEOTIDE SEQUENCE [LARGE SCALE GENOMIC DNA]</scope>
    <source>
        <strain evidence="4 5">CBA3646</strain>
    </source>
</reference>
<gene>
    <name evidence="4" type="ORF">O6R05_04155</name>
</gene>
<name>A0ABY7QT97_9FIRM</name>
<evidence type="ECO:0000256" key="2">
    <source>
        <dbReference type="SAM" id="Phobius"/>
    </source>
</evidence>
<dbReference type="Gene3D" id="3.40.630.190">
    <property type="entry name" value="LCP protein"/>
    <property type="match status" value="1"/>
</dbReference>
<keyword evidence="2" id="KW-0812">Transmembrane</keyword>
<feature type="domain" description="Cell envelope-related transcriptional attenuator" evidence="3">
    <location>
        <begin position="72"/>
        <end position="222"/>
    </location>
</feature>
<dbReference type="EMBL" id="CP115667">
    <property type="protein sequence ID" value="WBW49210.1"/>
    <property type="molecule type" value="Genomic_DNA"/>
</dbReference>
<dbReference type="Pfam" id="PF03816">
    <property type="entry name" value="LytR_cpsA_psr"/>
    <property type="match status" value="1"/>
</dbReference>
<keyword evidence="2" id="KW-0472">Membrane</keyword>
<proteinExistence type="inferred from homology"/>
<evidence type="ECO:0000256" key="1">
    <source>
        <dbReference type="ARBA" id="ARBA00006068"/>
    </source>
</evidence>
<keyword evidence="2" id="KW-1133">Transmembrane helix</keyword>
<organism evidence="4 5">
    <name type="scientific">Peptoniphilus equinus</name>
    <dbReference type="NCBI Taxonomy" id="3016343"/>
    <lineage>
        <taxon>Bacteria</taxon>
        <taxon>Bacillati</taxon>
        <taxon>Bacillota</taxon>
        <taxon>Tissierellia</taxon>
        <taxon>Tissierellales</taxon>
        <taxon>Peptoniphilaceae</taxon>
        <taxon>Peptoniphilus</taxon>
    </lineage>
</organism>
<evidence type="ECO:0000259" key="3">
    <source>
        <dbReference type="Pfam" id="PF03816"/>
    </source>
</evidence>
<dbReference type="InterPro" id="IPR004474">
    <property type="entry name" value="LytR_CpsA_psr"/>
</dbReference>
<dbReference type="PANTHER" id="PTHR33392">
    <property type="entry name" value="POLYISOPRENYL-TEICHOIC ACID--PEPTIDOGLYCAN TEICHOIC ACID TRANSFERASE TAGU"/>
    <property type="match status" value="1"/>
</dbReference>
<evidence type="ECO:0000313" key="5">
    <source>
        <dbReference type="Proteomes" id="UP001210339"/>
    </source>
</evidence>
<dbReference type="InterPro" id="IPR050922">
    <property type="entry name" value="LytR/CpsA/Psr_CW_biosynth"/>
</dbReference>
<keyword evidence="5" id="KW-1185">Reference proteome</keyword>
<dbReference type="NCBIfam" id="TIGR00350">
    <property type="entry name" value="lytR_cpsA_psr"/>
    <property type="match status" value="1"/>
</dbReference>
<protein>
    <submittedName>
        <fullName evidence="4">LCP family protein</fullName>
    </submittedName>
</protein>
<feature type="transmembrane region" description="Helical" evidence="2">
    <location>
        <begin position="7"/>
        <end position="28"/>
    </location>
</feature>
<dbReference type="RefSeq" id="WP_271190742.1">
    <property type="nucleotide sequence ID" value="NZ_CP115667.1"/>
</dbReference>
<dbReference type="Proteomes" id="UP001210339">
    <property type="component" value="Chromosome"/>
</dbReference>
<comment type="similarity">
    <text evidence="1">Belongs to the LytR/CpsA/Psr (LCP) family.</text>
</comment>
<accession>A0ABY7QT97</accession>
<sequence>MGRFFKAFFATLFILIILFIGSIGFFILKNHIENPSDFFNEILNDSSGRETFLLIGVDSKDRNSTETLNGIRSDTIMVVSMDTHTGQTSMVSVPRDTYAAIEGHGKQKINHAYHFGGPELTLQTVNNALGTDIRYYVVMDYEFVKKVTDIVGGVNVDVPIDMEYNDEYSDPPLHINLKKGPQNLNGDEAIQFLRFRKGYANQDLGRVEAQQQFAGAFLDRLKEPKTLLKAPLLLQAYEQYTNTDLPFSSVVKIGKNVGSFSLDNISTSTLPGVPGYRNKISYFFLNDDDTDALLRELHIKGE</sequence>
<evidence type="ECO:0000313" key="4">
    <source>
        <dbReference type="EMBL" id="WBW49210.1"/>
    </source>
</evidence>